<dbReference type="Pfam" id="PF25838">
    <property type="entry name" value="Apionate_lact_M"/>
    <property type="match status" value="1"/>
</dbReference>
<name>A0A1I2J5P3_9BACT</name>
<dbReference type="InterPro" id="IPR058788">
    <property type="entry name" value="ApnL_N"/>
</dbReference>
<dbReference type="Proteomes" id="UP000199513">
    <property type="component" value="Unassembled WGS sequence"/>
</dbReference>
<dbReference type="InterPro" id="IPR058787">
    <property type="entry name" value="ApnL_M"/>
</dbReference>
<dbReference type="RefSeq" id="WP_091548948.1">
    <property type="nucleotide sequence ID" value="NZ_FONY01000041.1"/>
</dbReference>
<dbReference type="SUPFAM" id="SSF51445">
    <property type="entry name" value="(Trans)glycosidases"/>
    <property type="match status" value="1"/>
</dbReference>
<evidence type="ECO:0000313" key="4">
    <source>
        <dbReference type="Proteomes" id="UP000199513"/>
    </source>
</evidence>
<sequence>MKTLKAGNLDIFLDETQLRYIQCNGVEIVRGIYAAVRNENWDTIIPKVEVVSLKEGEAAFKIVLNALYQQDDIHFKASLTYEGKSNNEIECIFEGKAYSNFKKNRIGFCVLHPLRECVGKEIIINGREKQTFPVFISPHQPFSNVQSMTWFPMENSQAELFFEGEIFETEDQRNWTDASYKTYCTPLSKPFPVWVTEGEEIKQKVVLKLQVFDNKVFAEKKAPHLPQFPTELEEIHTSLGMGISTDKANLSKQEITWLKSTKVDHLRADIELFNLNWQEEMKRASEQANTLGWKLEAVLHFSENYKQEANDFLNHTLSMSASYHSILLLRYRKAGWETTAQQFLVDAFRKILPEVKLGIGTDAYFAELNRASLDISNIDFIGFSINPQVHAFDDLSLIETLEAQKDTILTAKQKYGNIPIYVHSITLKPRFNPNATNPNETGYPQSDERQSSDFCYQWTKASIGILHKAGAESLTYFETVGRRGVIDGEKFPVFEAFC</sequence>
<feature type="domain" description="D-apionate lactonase TIM barrel" evidence="2">
    <location>
        <begin position="239"/>
        <end position="494"/>
    </location>
</feature>
<gene>
    <name evidence="3" type="ORF">SAMN04488541_104134</name>
</gene>
<protein>
    <submittedName>
        <fullName evidence="3">Uncharacterized protein</fullName>
    </submittedName>
</protein>
<dbReference type="STRING" id="1003.SAMN04488541_104134"/>
<dbReference type="OrthoDB" id="931854at2"/>
<dbReference type="Pfam" id="PF25837">
    <property type="entry name" value="Apionate_lact_N"/>
    <property type="match status" value="1"/>
</dbReference>
<evidence type="ECO:0000313" key="3">
    <source>
        <dbReference type="EMBL" id="SFF49163.1"/>
    </source>
</evidence>
<keyword evidence="4" id="KW-1185">Reference proteome</keyword>
<evidence type="ECO:0000259" key="2">
    <source>
        <dbReference type="Pfam" id="PF25838"/>
    </source>
</evidence>
<reference evidence="4" key="1">
    <citation type="submission" date="2016-10" db="EMBL/GenBank/DDBJ databases">
        <authorList>
            <person name="Varghese N."/>
            <person name="Submissions S."/>
        </authorList>
    </citation>
    <scope>NUCLEOTIDE SEQUENCE [LARGE SCALE GENOMIC DNA]</scope>
    <source>
        <strain>GEY</strain>
        <strain evidence="4">DSM 9560</strain>
    </source>
</reference>
<proteinExistence type="predicted"/>
<dbReference type="EMBL" id="FONY01000041">
    <property type="protein sequence ID" value="SFF49163.1"/>
    <property type="molecule type" value="Genomic_DNA"/>
</dbReference>
<evidence type="ECO:0000259" key="1">
    <source>
        <dbReference type="Pfam" id="PF25837"/>
    </source>
</evidence>
<feature type="domain" description="D-apionate lactonase N-terminal" evidence="1">
    <location>
        <begin position="2"/>
        <end position="210"/>
    </location>
</feature>
<dbReference type="InterPro" id="IPR017853">
    <property type="entry name" value="GH"/>
</dbReference>
<accession>A0A1I2J5P3</accession>
<dbReference type="AlphaFoldDB" id="A0A1I2J5P3"/>
<organism evidence="3 4">
    <name type="scientific">Thermoflexibacter ruber</name>
    <dbReference type="NCBI Taxonomy" id="1003"/>
    <lineage>
        <taxon>Bacteria</taxon>
        <taxon>Pseudomonadati</taxon>
        <taxon>Bacteroidota</taxon>
        <taxon>Cytophagia</taxon>
        <taxon>Cytophagales</taxon>
        <taxon>Thermoflexibacteraceae</taxon>
        <taxon>Thermoflexibacter</taxon>
    </lineage>
</organism>